<accession>A0A1S7P941</accession>
<name>A0A1S7P941_9HYPH</name>
<dbReference type="EMBL" id="FBWK01000013">
    <property type="protein sequence ID" value="CUX17864.1"/>
    <property type="molecule type" value="Genomic_DNA"/>
</dbReference>
<protein>
    <submittedName>
        <fullName evidence="1">Uncharacterized protein</fullName>
    </submittedName>
</protein>
<evidence type="ECO:0000313" key="2">
    <source>
        <dbReference type="Proteomes" id="UP000191988"/>
    </source>
</evidence>
<dbReference type="Proteomes" id="UP000191988">
    <property type="component" value="Unassembled WGS sequence"/>
</dbReference>
<gene>
    <name evidence="1" type="ORF">AGR3A_Cc200054</name>
</gene>
<reference evidence="2" key="1">
    <citation type="submission" date="2016-01" db="EMBL/GenBank/DDBJ databases">
        <authorList>
            <person name="Regsiter A."/>
            <person name="william w."/>
        </authorList>
    </citation>
    <scope>NUCLEOTIDE SEQUENCE [LARGE SCALE GENOMIC DNA]</scope>
    <source>
        <strain evidence="2">CFBP 6623</strain>
    </source>
</reference>
<evidence type="ECO:0000313" key="1">
    <source>
        <dbReference type="EMBL" id="CUX17864.1"/>
    </source>
</evidence>
<dbReference type="AlphaFoldDB" id="A0A1S7P941"/>
<proteinExistence type="predicted"/>
<keyword evidence="2" id="KW-1185">Reference proteome</keyword>
<sequence length="308" mass="33604">MRNGGKLSLEVFLFRAAHAGACRVEAFRTLLAELHVARLGHEVFDDAVEHDAVISTFRYQFLDAGNVARRNFRKQLDHDLAGRRFHDDGVFRILDLGHDYSPLFGLYCPTLLFADGDLDHPVGVGNFAVAAGATLDLVYSFHAGHDLADHGILTVQERTVGEHDEELRIGGIRILRTGHADHAPCERRLGELSRNIRQVGAAGASALGAETLFHIAVLHVAGLRHETVDDAVEGDVVISALLGQRLDLRHVLGRDFRHQLDDNGTVLQLYGEKFGGGSNGAGGKCAYKHGAGKGKSNEFHRIGSRMWG</sequence>
<organism evidence="1 2">
    <name type="scientific">Agrobacterium tomkonis CFBP 6623</name>
    <dbReference type="NCBI Taxonomy" id="1183432"/>
    <lineage>
        <taxon>Bacteria</taxon>
        <taxon>Pseudomonadati</taxon>
        <taxon>Pseudomonadota</taxon>
        <taxon>Alphaproteobacteria</taxon>
        <taxon>Hyphomicrobiales</taxon>
        <taxon>Rhizobiaceae</taxon>
        <taxon>Rhizobium/Agrobacterium group</taxon>
        <taxon>Agrobacterium</taxon>
        <taxon>Agrobacterium tumefaciens complex</taxon>
    </lineage>
</organism>